<sequence length="144" mass="15269">MAGPSVLILGPYAFEALGFAFRDLETGMETGWAEIKTAQGWDALQYLGPSKQTVSIKGVLHPEEFGGQAEKAGIEALAVSGVPVPLISLGGVVFGLFVVEDVDSRQDTFSGRGRARVDQYGIHLRRYPGITSGSVIGGAIRLFT</sequence>
<dbReference type="Pfam" id="PF06995">
    <property type="entry name" value="Phage_P2_GpU"/>
    <property type="match status" value="1"/>
</dbReference>
<evidence type="ECO:0000313" key="2">
    <source>
        <dbReference type="Proteomes" id="UP000249590"/>
    </source>
</evidence>
<dbReference type="AlphaFoldDB" id="A0A8B2NS16"/>
<dbReference type="InterPro" id="IPR009734">
    <property type="entry name" value="Myoviridae_GpU"/>
</dbReference>
<proteinExistence type="predicted"/>
<gene>
    <name evidence="1" type="ORF">DLJ53_17900</name>
</gene>
<dbReference type="Proteomes" id="UP000249590">
    <property type="component" value="Unassembled WGS sequence"/>
</dbReference>
<accession>A0A8B2NS16</accession>
<dbReference type="RefSeq" id="WP_111347678.1">
    <property type="nucleotide sequence ID" value="NZ_QHHQ01000003.1"/>
</dbReference>
<comment type="caution">
    <text evidence="1">The sequence shown here is derived from an EMBL/GenBank/DDBJ whole genome shotgun (WGS) entry which is preliminary data.</text>
</comment>
<keyword evidence="2" id="KW-1185">Reference proteome</keyword>
<dbReference type="EMBL" id="QHHQ01000003">
    <property type="protein sequence ID" value="RAI01090.1"/>
    <property type="molecule type" value="Genomic_DNA"/>
</dbReference>
<organism evidence="1 2">
    <name type="scientific">Acuticoccus sediminis</name>
    <dbReference type="NCBI Taxonomy" id="2184697"/>
    <lineage>
        <taxon>Bacteria</taxon>
        <taxon>Pseudomonadati</taxon>
        <taxon>Pseudomonadota</taxon>
        <taxon>Alphaproteobacteria</taxon>
        <taxon>Hyphomicrobiales</taxon>
        <taxon>Amorphaceae</taxon>
        <taxon>Acuticoccus</taxon>
    </lineage>
</organism>
<reference evidence="1 2" key="1">
    <citation type="submission" date="2018-05" db="EMBL/GenBank/DDBJ databases">
        <title>Acuticoccus sediminis sp. nov., isolated from deep-sea sediment of Indian Ocean.</title>
        <authorList>
            <person name="Liu X."/>
            <person name="Lai Q."/>
            <person name="Du Y."/>
            <person name="Sun F."/>
            <person name="Zhang X."/>
            <person name="Wang S."/>
            <person name="Shao Z."/>
        </authorList>
    </citation>
    <scope>NUCLEOTIDE SEQUENCE [LARGE SCALE GENOMIC DNA]</scope>
    <source>
        <strain evidence="1 2">PTG4-2</strain>
    </source>
</reference>
<dbReference type="OrthoDB" id="1550902at2"/>
<evidence type="ECO:0000313" key="1">
    <source>
        <dbReference type="EMBL" id="RAI01090.1"/>
    </source>
</evidence>
<protein>
    <submittedName>
        <fullName evidence="1">Oxidoreductase</fullName>
    </submittedName>
</protein>
<name>A0A8B2NS16_9HYPH</name>